<dbReference type="InterPro" id="IPR006860">
    <property type="entry name" value="FecR"/>
</dbReference>
<dbReference type="CDD" id="cd00118">
    <property type="entry name" value="LysM"/>
    <property type="match status" value="1"/>
</dbReference>
<dbReference type="Proteomes" id="UP001107961">
    <property type="component" value="Unassembled WGS sequence"/>
</dbReference>
<evidence type="ECO:0000313" key="4">
    <source>
        <dbReference type="Proteomes" id="UP001107961"/>
    </source>
</evidence>
<evidence type="ECO:0000256" key="1">
    <source>
        <dbReference type="SAM" id="SignalP"/>
    </source>
</evidence>
<organism evidence="3 4">
    <name type="scientific">Alloalcanivorax xenomutans</name>
    <dbReference type="NCBI Taxonomy" id="1094342"/>
    <lineage>
        <taxon>Bacteria</taxon>
        <taxon>Pseudomonadati</taxon>
        <taxon>Pseudomonadota</taxon>
        <taxon>Gammaproteobacteria</taxon>
        <taxon>Oceanospirillales</taxon>
        <taxon>Alcanivoracaceae</taxon>
        <taxon>Alloalcanivorax</taxon>
    </lineage>
</organism>
<reference evidence="3" key="1">
    <citation type="submission" date="2022-01" db="EMBL/GenBank/DDBJ databases">
        <authorList>
            <person name="Karlyshev A.V."/>
            <person name="Jaspars M."/>
        </authorList>
    </citation>
    <scope>NUCLEOTIDE SEQUENCE</scope>
    <source>
        <strain evidence="3">AGSA3-2</strain>
    </source>
</reference>
<keyword evidence="1" id="KW-0732">Signal</keyword>
<dbReference type="AlphaFoldDB" id="A0A9Q3W2J8"/>
<feature type="chain" id="PRO_5040239979" evidence="1">
    <location>
        <begin position="21"/>
        <end position="355"/>
    </location>
</feature>
<evidence type="ECO:0000313" key="3">
    <source>
        <dbReference type="EMBL" id="MCE7508068.1"/>
    </source>
</evidence>
<dbReference type="Pfam" id="PF04773">
    <property type="entry name" value="FecR"/>
    <property type="match status" value="1"/>
</dbReference>
<evidence type="ECO:0000259" key="2">
    <source>
        <dbReference type="PROSITE" id="PS51782"/>
    </source>
</evidence>
<feature type="domain" description="LysM" evidence="2">
    <location>
        <begin position="27"/>
        <end position="75"/>
    </location>
</feature>
<gene>
    <name evidence="3" type="ORF">LZG35_05425</name>
</gene>
<protein>
    <submittedName>
        <fullName evidence="3">FecR domain-containing protein</fullName>
    </submittedName>
</protein>
<sequence length="355" mass="38773">MLSRWLTAVVLCLLAATAQADATADHWQYTVRPGDTLWNLCERFAQDPVFCWRQLAANSAVDDPYRMSPGKVILIPLAWLKEQPMPARAERVNGQVWLRVGDNDPEPVENGAEIAFGDTIETGEAGSVVVRFADNSEVAVKPDTVLKVNHYRRFVDVGNEPTELELERGAIRNTVTPRDTDARVFRVYTPGVMTAVRGTEYHVRVTDDAVTLSEVVKGEVEVAAARSATPVPAGYGTLARDGQAPAQPVKLLPAPEVTLKAGGRSLRAEWPPVEGAEAYSVELFDADGVLRQSEQISEPQWRAKPQAGEYQLLVRAIDARGLRGQERLLDATVSKGAWPWDALLFIGGAGLLLAL</sequence>
<dbReference type="Pfam" id="PF01476">
    <property type="entry name" value="LysM"/>
    <property type="match status" value="1"/>
</dbReference>
<name>A0A9Q3W2J8_9GAMM</name>
<dbReference type="PROSITE" id="PS51782">
    <property type="entry name" value="LYSM"/>
    <property type="match status" value="1"/>
</dbReference>
<proteinExistence type="predicted"/>
<comment type="caution">
    <text evidence="3">The sequence shown here is derived from an EMBL/GenBank/DDBJ whole genome shotgun (WGS) entry which is preliminary data.</text>
</comment>
<dbReference type="InterPro" id="IPR036779">
    <property type="entry name" value="LysM_dom_sf"/>
</dbReference>
<dbReference type="PANTHER" id="PTHR38731">
    <property type="entry name" value="LIPL45-RELATED LIPOPROTEIN-RELATED"/>
    <property type="match status" value="1"/>
</dbReference>
<dbReference type="InterPro" id="IPR018392">
    <property type="entry name" value="LysM"/>
</dbReference>
<accession>A0A9Q3W2J8</accession>
<feature type="signal peptide" evidence="1">
    <location>
        <begin position="1"/>
        <end position="20"/>
    </location>
</feature>
<dbReference type="EMBL" id="JAJVKT010000005">
    <property type="protein sequence ID" value="MCE7508068.1"/>
    <property type="molecule type" value="Genomic_DNA"/>
</dbReference>
<keyword evidence="4" id="KW-1185">Reference proteome</keyword>
<dbReference type="RefSeq" id="WP_080531711.1">
    <property type="nucleotide sequence ID" value="NZ_CBDDTQ010000003.1"/>
</dbReference>
<dbReference type="Gene3D" id="2.60.120.1440">
    <property type="match status" value="1"/>
</dbReference>
<dbReference type="Gene3D" id="3.10.350.10">
    <property type="entry name" value="LysM domain"/>
    <property type="match status" value="1"/>
</dbReference>